<dbReference type="EMBL" id="ACKP02000002">
    <property type="protein sequence ID" value="EEX78461.1"/>
    <property type="molecule type" value="Genomic_DNA"/>
</dbReference>
<comment type="caution">
    <text evidence="2">The sequence shown here is derived from an EMBL/GenBank/DDBJ whole genome shotgun (WGS) entry which is preliminary data.</text>
</comment>
<evidence type="ECO:0000313" key="3">
    <source>
        <dbReference type="Proteomes" id="UP000003505"/>
    </source>
</evidence>
<feature type="region of interest" description="Disordered" evidence="1">
    <location>
        <begin position="1"/>
        <end position="24"/>
    </location>
</feature>
<accession>C9LRJ5</accession>
<reference evidence="2 3" key="1">
    <citation type="submission" date="2009-09" db="EMBL/GenBank/DDBJ databases">
        <authorList>
            <person name="Weinstock G."/>
            <person name="Sodergren E."/>
            <person name="Clifton S."/>
            <person name="Fulton L."/>
            <person name="Fulton B."/>
            <person name="Courtney L."/>
            <person name="Fronick C."/>
            <person name="Harrison M."/>
            <person name="Strong C."/>
            <person name="Farmer C."/>
            <person name="Delahaunty K."/>
            <person name="Markovic C."/>
            <person name="Hall O."/>
            <person name="Minx P."/>
            <person name="Tomlinson C."/>
            <person name="Mitreva M."/>
            <person name="Nelson J."/>
            <person name="Hou S."/>
            <person name="Wollam A."/>
            <person name="Pepin K.H."/>
            <person name="Johnson M."/>
            <person name="Bhonagiri V."/>
            <person name="Nash W.E."/>
            <person name="Warren W."/>
            <person name="Chinwalla A."/>
            <person name="Mardis E.R."/>
            <person name="Wilson R.K."/>
        </authorList>
    </citation>
    <scope>NUCLEOTIDE SEQUENCE [LARGE SCALE GENOMIC DNA]</scope>
    <source>
        <strain evidence="3">ATCC 35185 / DSM 20758 / VPI D19B-28</strain>
    </source>
</reference>
<sequence length="70" mass="7640">MASYYNYGSTNKFSDSTKSKGDDTMATVSAQIRLDPEVEARSMAHQQRQTGLSTVGAVHSLAVDRLGWIC</sequence>
<evidence type="ECO:0000313" key="2">
    <source>
        <dbReference type="EMBL" id="EEX78461.1"/>
    </source>
</evidence>
<name>C9LRJ5_SELS3</name>
<feature type="compositionally biased region" description="Polar residues" evidence="1">
    <location>
        <begin position="1"/>
        <end position="14"/>
    </location>
</feature>
<protein>
    <submittedName>
        <fullName evidence="2">Uncharacterized protein</fullName>
    </submittedName>
</protein>
<dbReference type="AlphaFoldDB" id="C9LRJ5"/>
<gene>
    <name evidence="2" type="ORF">SELSPUOL_00061</name>
</gene>
<organism evidence="2 3">
    <name type="scientific">Selenomonas sputigena (strain ATCC 35185 / DSM 20758 / CCUG 44933 / VPI D19B-28)</name>
    <dbReference type="NCBI Taxonomy" id="546271"/>
    <lineage>
        <taxon>Bacteria</taxon>
        <taxon>Bacillati</taxon>
        <taxon>Bacillota</taxon>
        <taxon>Negativicutes</taxon>
        <taxon>Selenomonadales</taxon>
        <taxon>Selenomonadaceae</taxon>
        <taxon>Selenomonas</taxon>
    </lineage>
</organism>
<proteinExistence type="predicted"/>
<dbReference type="Proteomes" id="UP000003505">
    <property type="component" value="Unassembled WGS sequence"/>
</dbReference>
<evidence type="ECO:0000256" key="1">
    <source>
        <dbReference type="SAM" id="MobiDB-lite"/>
    </source>
</evidence>